<keyword evidence="3" id="KW-1185">Reference proteome</keyword>
<accession>A0AAV2BZL1</accession>
<organism evidence="2 3">
    <name type="scientific">Larinioides sclopetarius</name>
    <dbReference type="NCBI Taxonomy" id="280406"/>
    <lineage>
        <taxon>Eukaryota</taxon>
        <taxon>Metazoa</taxon>
        <taxon>Ecdysozoa</taxon>
        <taxon>Arthropoda</taxon>
        <taxon>Chelicerata</taxon>
        <taxon>Arachnida</taxon>
        <taxon>Araneae</taxon>
        <taxon>Araneomorphae</taxon>
        <taxon>Entelegynae</taxon>
        <taxon>Araneoidea</taxon>
        <taxon>Araneidae</taxon>
        <taxon>Larinioides</taxon>
    </lineage>
</organism>
<name>A0AAV2BZL1_9ARAC</name>
<proteinExistence type="predicted"/>
<evidence type="ECO:0000256" key="1">
    <source>
        <dbReference type="SAM" id="SignalP"/>
    </source>
</evidence>
<protein>
    <recommendedName>
        <fullName evidence="4">Secreted protein</fullName>
    </recommendedName>
</protein>
<evidence type="ECO:0000313" key="2">
    <source>
        <dbReference type="EMBL" id="CAL1301230.1"/>
    </source>
</evidence>
<evidence type="ECO:0000313" key="3">
    <source>
        <dbReference type="Proteomes" id="UP001497382"/>
    </source>
</evidence>
<comment type="caution">
    <text evidence="2">The sequence shown here is derived from an EMBL/GenBank/DDBJ whole genome shotgun (WGS) entry which is preliminary data.</text>
</comment>
<feature type="signal peptide" evidence="1">
    <location>
        <begin position="1"/>
        <end position="17"/>
    </location>
</feature>
<keyword evidence="1" id="KW-0732">Signal</keyword>
<evidence type="ECO:0008006" key="4">
    <source>
        <dbReference type="Google" id="ProtNLM"/>
    </source>
</evidence>
<sequence length="228" mass="26195">MWIFLLSVFVLAQGTLAEVDCSTQPFRECDRPKLLSYIPSELSEFNKLCPKVTAFLRCLKEYEDNCEGMDFFQSQDYYDGIYGAFSDLCEEGTSLNTIVNNHLKCFNETFSKTSCPEKMRVVTGPYRKVEKRTEDEYEYTLPIEIMCLQDILESSCVAAEIKENCGQAALEATLEFLRRTSYVEEICGKRNAEYLLQNLDEFILTKEQKELLIVTLESIIISGKDEST</sequence>
<gene>
    <name evidence="2" type="ORF">LARSCL_LOCUS22395</name>
</gene>
<feature type="chain" id="PRO_5043909433" description="Secreted protein" evidence="1">
    <location>
        <begin position="18"/>
        <end position="228"/>
    </location>
</feature>
<reference evidence="2 3" key="1">
    <citation type="submission" date="2024-04" db="EMBL/GenBank/DDBJ databases">
        <authorList>
            <person name="Rising A."/>
            <person name="Reimegard J."/>
            <person name="Sonavane S."/>
            <person name="Akerstrom W."/>
            <person name="Nylinder S."/>
            <person name="Hedman E."/>
            <person name="Kallberg Y."/>
        </authorList>
    </citation>
    <scope>NUCLEOTIDE SEQUENCE [LARGE SCALE GENOMIC DNA]</scope>
</reference>
<dbReference type="AlphaFoldDB" id="A0AAV2BZL1"/>
<dbReference type="Proteomes" id="UP001497382">
    <property type="component" value="Unassembled WGS sequence"/>
</dbReference>
<dbReference type="EMBL" id="CAXIEN010000640">
    <property type="protein sequence ID" value="CAL1301230.1"/>
    <property type="molecule type" value="Genomic_DNA"/>
</dbReference>